<accession>R9TIF1</accession>
<dbReference type="GeneID" id="15926601"/>
<dbReference type="RefSeq" id="YP_008125299.2">
    <property type="nucleotide sequence ID" value="NC_021529.2"/>
</dbReference>
<proteinExistence type="predicted"/>
<gene>
    <name evidence="1" type="ORF">VPFG_00148</name>
</gene>
<dbReference type="EMBL" id="HQ317393">
    <property type="protein sequence ID" value="AGN30150.2"/>
    <property type="molecule type" value="Genomic_DNA"/>
</dbReference>
<evidence type="ECO:0000313" key="2">
    <source>
        <dbReference type="Proteomes" id="UP000201461"/>
    </source>
</evidence>
<sequence length="125" mass="15133">MHHKFSTHSLMNMVNYMSSQFVRDTTFLGFIPITAYDDTWGMKVPDSDYRWCAVHLFDTEQQATRSDEEEREQKRIDKGYEWLIVLYGVDNTSYMKRFKKREDAIYWFFNQDSIKTLDGLFYYNS</sequence>
<dbReference type="Proteomes" id="UP000201461">
    <property type="component" value="Segment"/>
</dbReference>
<protein>
    <submittedName>
        <fullName evidence="1">Uncharacterized protein</fullName>
    </submittedName>
</protein>
<keyword evidence="2" id="KW-1185">Reference proteome</keyword>
<name>R9TIF1_9CAUD</name>
<dbReference type="KEGG" id="vg:15926601"/>
<reference evidence="1 2" key="1">
    <citation type="journal article" date="2014" name="Genome Biol. Evol.">
        <title>Composite Conserved Promoter-Terminator Motifs (PeSLs) that Mediate Modular Shuffling in the Diverse T4-Like Myoviruses.</title>
        <authorList>
            <person name="Comeau A.M."/>
            <person name="Arbiol C."/>
            <person name="Krisch H.M."/>
        </authorList>
    </citation>
    <scope>NUCLEOTIDE SEQUENCE [LARGE SCALE GENOMIC DNA]</scope>
</reference>
<evidence type="ECO:0000313" key="1">
    <source>
        <dbReference type="EMBL" id="AGN30150.2"/>
    </source>
</evidence>
<organism evidence="1 2">
    <name type="scientific">Vibrio phage nt-1</name>
    <dbReference type="NCBI Taxonomy" id="115992"/>
    <lineage>
        <taxon>Viruses</taxon>
        <taxon>Duplodnaviria</taxon>
        <taxon>Heunggongvirae</taxon>
        <taxon>Uroviricota</taxon>
        <taxon>Caudoviricetes</taxon>
        <taxon>Pantevenvirales</taxon>
        <taxon>Straboviridae</taxon>
        <taxon>Mylasvirus</taxon>
        <taxon>Mylasvirus persius</taxon>
    </lineage>
</organism>
<dbReference type="OrthoDB" id="16261at10239"/>